<dbReference type="Gene3D" id="1.25.40.120">
    <property type="entry name" value="Protein prenylyltransferase"/>
    <property type="match status" value="1"/>
</dbReference>
<dbReference type="EnsemblMetazoa" id="PPA17237.1">
    <property type="protein sequence ID" value="PPA17237.1"/>
    <property type="gene ID" value="WBGene00106791"/>
</dbReference>
<evidence type="ECO:0000256" key="1">
    <source>
        <dbReference type="ARBA" id="ARBA00004123"/>
    </source>
</evidence>
<accession>A0A8R1YD32</accession>
<keyword evidence="5" id="KW-0132">Cell division</keyword>
<dbReference type="GO" id="GO:0008318">
    <property type="term" value="F:protein prenyltransferase activity"/>
    <property type="evidence" value="ECO:0007669"/>
    <property type="project" value="InterPro"/>
</dbReference>
<dbReference type="PROSITE" id="PS51147">
    <property type="entry name" value="PFTA"/>
    <property type="match status" value="4"/>
</dbReference>
<reference evidence="14" key="2">
    <citation type="submission" date="2022-06" db="UniProtKB">
        <authorList>
            <consortium name="EnsemblMetazoa"/>
        </authorList>
    </citation>
    <scope>IDENTIFICATION</scope>
    <source>
        <strain evidence="14">PS312</strain>
    </source>
</reference>
<comment type="subunit">
    <text evidence="12">Belongs to the multiprotein complex Integrator, at least composed of IntS1, IntS2, IntS3, IntS4, omd/IntS5, IntS6, defl/IntS7, IntS8, IntS9, IntS10, IntS11, IntS12, asun/IntS13, IntS14 and IntS15. The core complex associates with protein phosphatase 2A subunits mts/PP2A and Pp2A-29B, to form the Integrator-PP2A (INTAC) complex.</text>
</comment>
<evidence type="ECO:0000256" key="4">
    <source>
        <dbReference type="ARBA" id="ARBA00022490"/>
    </source>
</evidence>
<comment type="similarity">
    <text evidence="11">Belongs to the Integrator subunit 13 family.</text>
</comment>
<protein>
    <recommendedName>
        <fullName evidence="3">Protein asunder</fullName>
    </recommendedName>
    <alternativeName>
        <fullName evidence="10">Cell cycle regulator Mat89Bb</fullName>
    </alternativeName>
    <alternativeName>
        <fullName evidence="9">Set apart in position or space protein</fullName>
    </alternativeName>
</protein>
<feature type="region of interest" description="Disordered" evidence="13">
    <location>
        <begin position="902"/>
        <end position="921"/>
    </location>
</feature>
<evidence type="ECO:0000256" key="9">
    <source>
        <dbReference type="ARBA" id="ARBA00030658"/>
    </source>
</evidence>
<name>A0A2A6CBB6_PRIPA</name>
<dbReference type="GO" id="GO:0051301">
    <property type="term" value="P:cell division"/>
    <property type="evidence" value="ECO:0007669"/>
    <property type="project" value="UniProtKB-KW"/>
</dbReference>
<proteinExistence type="inferred from homology"/>
<dbReference type="PANTHER" id="PTHR12955:SF1">
    <property type="entry name" value="INTEGRATOR COMPLEX SUBUNIT 13"/>
    <property type="match status" value="1"/>
</dbReference>
<comment type="subcellular location">
    <subcellularLocation>
        <location evidence="2">Cytoplasm</location>
        <location evidence="2">Perinuclear region</location>
    </subcellularLocation>
    <subcellularLocation>
        <location evidence="1">Nucleus</location>
    </subcellularLocation>
</comment>
<accession>A0A2A6CBB6</accession>
<keyword evidence="4" id="KW-0963">Cytoplasm</keyword>
<evidence type="ECO:0000256" key="12">
    <source>
        <dbReference type="ARBA" id="ARBA00065185"/>
    </source>
</evidence>
<evidence type="ECO:0000256" key="7">
    <source>
        <dbReference type="ARBA" id="ARBA00023242"/>
    </source>
</evidence>
<feature type="region of interest" description="Disordered" evidence="13">
    <location>
        <begin position="1291"/>
        <end position="1328"/>
    </location>
</feature>
<evidence type="ECO:0000256" key="2">
    <source>
        <dbReference type="ARBA" id="ARBA00004556"/>
    </source>
</evidence>
<evidence type="ECO:0000256" key="6">
    <source>
        <dbReference type="ARBA" id="ARBA00022776"/>
    </source>
</evidence>
<reference evidence="15" key="1">
    <citation type="journal article" date="2008" name="Nat. Genet.">
        <title>The Pristionchus pacificus genome provides a unique perspective on nematode lifestyle and parasitism.</title>
        <authorList>
            <person name="Dieterich C."/>
            <person name="Clifton S.W."/>
            <person name="Schuster L.N."/>
            <person name="Chinwalla A."/>
            <person name="Delehaunty K."/>
            <person name="Dinkelacker I."/>
            <person name="Fulton L."/>
            <person name="Fulton R."/>
            <person name="Godfrey J."/>
            <person name="Minx P."/>
            <person name="Mitreva M."/>
            <person name="Roeseler W."/>
            <person name="Tian H."/>
            <person name="Witte H."/>
            <person name="Yang S.P."/>
            <person name="Wilson R.K."/>
            <person name="Sommer R.J."/>
        </authorList>
    </citation>
    <scope>NUCLEOTIDE SEQUENCE [LARGE SCALE GENOMIC DNA]</scope>
    <source>
        <strain evidence="15">PS312</strain>
    </source>
</reference>
<dbReference type="Pfam" id="PF01239">
    <property type="entry name" value="PPTA"/>
    <property type="match status" value="4"/>
</dbReference>
<feature type="compositionally biased region" description="Basic and acidic residues" evidence="13">
    <location>
        <begin position="1318"/>
        <end position="1328"/>
    </location>
</feature>
<keyword evidence="7" id="KW-0539">Nucleus</keyword>
<gene>
    <name evidence="14" type="primary">WBGene00106791</name>
</gene>
<evidence type="ECO:0000256" key="3">
    <source>
        <dbReference type="ARBA" id="ARBA00020501"/>
    </source>
</evidence>
<evidence type="ECO:0000256" key="11">
    <source>
        <dbReference type="ARBA" id="ARBA00061603"/>
    </source>
</evidence>
<evidence type="ECO:0000256" key="13">
    <source>
        <dbReference type="SAM" id="MobiDB-lite"/>
    </source>
</evidence>
<dbReference type="Proteomes" id="UP000005239">
    <property type="component" value="Unassembled WGS sequence"/>
</dbReference>
<evidence type="ECO:0000256" key="10">
    <source>
        <dbReference type="ARBA" id="ARBA00032585"/>
    </source>
</evidence>
<evidence type="ECO:0000256" key="8">
    <source>
        <dbReference type="ARBA" id="ARBA00023306"/>
    </source>
</evidence>
<dbReference type="SUPFAM" id="SSF48439">
    <property type="entry name" value="Protein prenylyltransferase"/>
    <property type="match status" value="1"/>
</dbReference>
<dbReference type="PANTHER" id="PTHR12955">
    <property type="entry name" value="SARCOMA ANTIGEN NY-SAR-95-RELATED"/>
    <property type="match status" value="1"/>
</dbReference>
<dbReference type="GO" id="GO:0032039">
    <property type="term" value="C:integrator complex"/>
    <property type="evidence" value="ECO:0000318"/>
    <property type="project" value="GO_Central"/>
</dbReference>
<evidence type="ECO:0000256" key="5">
    <source>
        <dbReference type="ARBA" id="ARBA00022618"/>
    </source>
</evidence>
<dbReference type="GO" id="GO:0007346">
    <property type="term" value="P:regulation of mitotic cell cycle"/>
    <property type="evidence" value="ECO:0000318"/>
    <property type="project" value="GO_Central"/>
</dbReference>
<keyword evidence="15" id="KW-1185">Reference proteome</keyword>
<dbReference type="GO" id="GO:0048471">
    <property type="term" value="C:perinuclear region of cytoplasm"/>
    <property type="evidence" value="ECO:0007669"/>
    <property type="project" value="UniProtKB-SubCell"/>
</dbReference>
<dbReference type="Pfam" id="PF10221">
    <property type="entry name" value="Mat89Bb"/>
    <property type="match status" value="2"/>
</dbReference>
<evidence type="ECO:0000313" key="15">
    <source>
        <dbReference type="Proteomes" id="UP000005239"/>
    </source>
</evidence>
<keyword evidence="8" id="KW-0131">Cell cycle</keyword>
<dbReference type="InterPro" id="IPR002088">
    <property type="entry name" value="Prenyl_trans_a"/>
</dbReference>
<keyword evidence="6" id="KW-0498">Mitosis</keyword>
<sequence length="1328" mass="150187">MEEGLIPTSSLYKDDPEWTDVKPIYESEEERSAVRIKYDEEFRDCFGYLRAILSSGEKSERVMKLVDTCIQKNAANYTVWQYRRECVQALGWDLRKELRFLDEVILENPKNYQVWHHRRAVVEWLGDASEELTFTQEVIDDENKNYHAWQHRQWCVRRFEMPAQPELDYSLKLIMEDPRNNSAWNYRYFILQRAGRLTDKETIDTETNLALQLACKLPNNESVWSYLTGILADEGLESRPVVITAVKKVYDETEKDARSFHLLAFLVEVLLERMGKEKKDDQEAAKVIMDSAEEAKKLLEELTVLDPVRTNYWNHQRMLVESQLQRALLTATNKCMISERKSMPFKIGGKDDTEDDYLGFFNYSVGIRMEDGVPSTFSPEASDHLLPPSHKVIVLLDHGPRMAVDANSPVIISAKNAPPEKKVSCPRNLWTMAVEATLEAHRVVSDLFFDGSRLMRLVLADTVSRKLTSDWGTRLMRQPELIAQLSTTGAPTTVDDADASFLPLGVQLAVETLSETTDRYAKMKCMDPVQQVKLVKQLSHNFAWKIHPTTKTREKMAVEKGMRLGKATLVNTVVNPKGEEEEFSKKVQRSCFLMNKGSILVMTRMKSDEEVEALELEVTEQIATRNELIAKSKDTKGTARIDHVSLFILNLLPVGEEATITSKPLTKINDTLSCGVRSCFAKGYDLISGVHGVLMPLYDLVSTTVAGIPMKEESNSSHSVNYDVELLHQRLAHSELTRNGLLKEKMPTAPTYPIVMGTEKGGVVKKEENKEGDPSPPGLVAALHNGAYSTVRLTWATPSPKSAWNMFPRTLSAYPVSPAYLNARPSICLTSFLSNGKCVMLEVKNPPLAPLLTVEQQAAAIAERRERKRRQLDAMPPERRKVAENIVSRRLAMRRKMRAAAKNREKEAKKLPTAKAPKKVKKLLSKRRGTGLQPNLHGTRLISHTLIAHSGRIFIHEISLDGGTHKNEMTRQAAGFKPVPDLRISDFRGLMREMMLTLPPRAKLFEFADKRARGLLPKGVPPNKDARDRALRLTRYWPLKNSHSFIYNIKQKIEPLLSLLRKAELSTADVDKCKQTINKIVEARDSPDLFTYTKFACEPMSDQQDRDEQLSMLFREVTAHLTNYAAHSERHMEVFTLWAQASEEENANALDPIALSEANTVLRYDSLFEQSIDVFDVWRVRQLPRGSRVRGGGTTSVADLVQAAVCSQHQTGEVDAAAAALAASKEDSDCARIRAPQRALAVQMQWLQSKERDSREGPAAKRIRVPPKFQWTNGEHREVLHLLKANQDPSMLSPRRDFVGREQSASSQAKLYSQLGDAVDRGPKPIVG</sequence>
<organism evidence="14 15">
    <name type="scientific">Pristionchus pacificus</name>
    <name type="common">Parasitic nematode worm</name>
    <dbReference type="NCBI Taxonomy" id="54126"/>
    <lineage>
        <taxon>Eukaryota</taxon>
        <taxon>Metazoa</taxon>
        <taxon>Ecdysozoa</taxon>
        <taxon>Nematoda</taxon>
        <taxon>Chromadorea</taxon>
        <taxon>Rhabditida</taxon>
        <taxon>Rhabditina</taxon>
        <taxon>Diplogasteromorpha</taxon>
        <taxon>Diplogasteroidea</taxon>
        <taxon>Neodiplogasteridae</taxon>
        <taxon>Pristionchus</taxon>
    </lineage>
</organism>
<dbReference type="GO" id="GO:0051642">
    <property type="term" value="P:centrosome localization"/>
    <property type="evidence" value="ECO:0000318"/>
    <property type="project" value="GO_Central"/>
</dbReference>
<evidence type="ECO:0000313" key="14">
    <source>
        <dbReference type="EnsemblMetazoa" id="PPA17237.1"/>
    </source>
</evidence>
<dbReference type="InterPro" id="IPR019355">
    <property type="entry name" value="Cell_cycle_regulator_Mat89Bb"/>
</dbReference>